<comment type="caution">
    <text evidence="2">The sequence shown here is derived from an EMBL/GenBank/DDBJ whole genome shotgun (WGS) entry which is preliminary data.</text>
</comment>
<protein>
    <submittedName>
        <fullName evidence="2">Uncharacterized protein</fullName>
    </submittedName>
</protein>
<keyword evidence="3" id="KW-1185">Reference proteome</keyword>
<sequence>MFRRPTPLLRVGAGVRHPPPGFAADARYERLAGLSRHLVSGGASPIVIKLTPPPLHRRRYLDHHPPPAAHRRDNAAPRCVRSAADKVLQSVAAAALKCWVFLR</sequence>
<dbReference type="Proteomes" id="UP000324222">
    <property type="component" value="Unassembled WGS sequence"/>
</dbReference>
<feature type="compositionally biased region" description="Basic and acidic residues" evidence="1">
    <location>
        <begin position="62"/>
        <end position="75"/>
    </location>
</feature>
<organism evidence="2 3">
    <name type="scientific">Portunus trituberculatus</name>
    <name type="common">Swimming crab</name>
    <name type="synonym">Neptunus trituberculatus</name>
    <dbReference type="NCBI Taxonomy" id="210409"/>
    <lineage>
        <taxon>Eukaryota</taxon>
        <taxon>Metazoa</taxon>
        <taxon>Ecdysozoa</taxon>
        <taxon>Arthropoda</taxon>
        <taxon>Crustacea</taxon>
        <taxon>Multicrustacea</taxon>
        <taxon>Malacostraca</taxon>
        <taxon>Eumalacostraca</taxon>
        <taxon>Eucarida</taxon>
        <taxon>Decapoda</taxon>
        <taxon>Pleocyemata</taxon>
        <taxon>Brachyura</taxon>
        <taxon>Eubrachyura</taxon>
        <taxon>Portunoidea</taxon>
        <taxon>Portunidae</taxon>
        <taxon>Portuninae</taxon>
        <taxon>Portunus</taxon>
    </lineage>
</organism>
<evidence type="ECO:0000313" key="2">
    <source>
        <dbReference type="EMBL" id="MPC22615.1"/>
    </source>
</evidence>
<feature type="region of interest" description="Disordered" evidence="1">
    <location>
        <begin position="57"/>
        <end position="76"/>
    </location>
</feature>
<dbReference type="EMBL" id="VSRR010001107">
    <property type="protein sequence ID" value="MPC22615.1"/>
    <property type="molecule type" value="Genomic_DNA"/>
</dbReference>
<reference evidence="2 3" key="1">
    <citation type="submission" date="2019-05" db="EMBL/GenBank/DDBJ databases">
        <title>Another draft genome of Portunus trituberculatus and its Hox gene families provides insights of decapod evolution.</title>
        <authorList>
            <person name="Jeong J.-H."/>
            <person name="Song I."/>
            <person name="Kim S."/>
            <person name="Choi T."/>
            <person name="Kim D."/>
            <person name="Ryu S."/>
            <person name="Kim W."/>
        </authorList>
    </citation>
    <scope>NUCLEOTIDE SEQUENCE [LARGE SCALE GENOMIC DNA]</scope>
    <source>
        <tissue evidence="2">Muscle</tissue>
    </source>
</reference>
<name>A0A5B7DN63_PORTR</name>
<proteinExistence type="predicted"/>
<dbReference type="AlphaFoldDB" id="A0A5B7DN63"/>
<evidence type="ECO:0000313" key="3">
    <source>
        <dbReference type="Proteomes" id="UP000324222"/>
    </source>
</evidence>
<accession>A0A5B7DN63</accession>
<gene>
    <name evidence="2" type="ORF">E2C01_015632</name>
</gene>
<evidence type="ECO:0000256" key="1">
    <source>
        <dbReference type="SAM" id="MobiDB-lite"/>
    </source>
</evidence>